<keyword evidence="7" id="KW-0408">Iron</keyword>
<dbReference type="InterPro" id="IPR020578">
    <property type="entry name" value="Aminotrans_V_PyrdxlP_BS"/>
</dbReference>
<dbReference type="GO" id="GO:0046872">
    <property type="term" value="F:metal ion binding"/>
    <property type="evidence" value="ECO:0007669"/>
    <property type="project" value="UniProtKB-KW"/>
</dbReference>
<comment type="similarity">
    <text evidence="2">Belongs to the class-V pyridoxal-phosphate-dependent aminotransferase family. NifS/IscS subfamily.</text>
</comment>
<feature type="region of interest" description="Disordered" evidence="11">
    <location>
        <begin position="93"/>
        <end position="122"/>
    </location>
</feature>
<name>C2L0T6_9FIRM</name>
<accession>C2L0T6</accession>
<evidence type="ECO:0000256" key="3">
    <source>
        <dbReference type="ARBA" id="ARBA00012239"/>
    </source>
</evidence>
<dbReference type="HOGENOM" id="CLU_003433_0_0_9"/>
<dbReference type="InterPro" id="IPR016454">
    <property type="entry name" value="Cysteine_dSase"/>
</dbReference>
<proteinExistence type="inferred from homology"/>
<dbReference type="FunCoup" id="C2L0T6">
    <property type="interactions" value="338"/>
</dbReference>
<dbReference type="PIRSF" id="PIRSF005572">
    <property type="entry name" value="NifS"/>
    <property type="match status" value="1"/>
</dbReference>
<keyword evidence="6" id="KW-0663">Pyridoxal phosphate</keyword>
<dbReference type="InterPro" id="IPR000192">
    <property type="entry name" value="Aminotrans_V_dom"/>
</dbReference>
<evidence type="ECO:0000256" key="9">
    <source>
        <dbReference type="ARBA" id="ARBA00050776"/>
    </source>
</evidence>
<evidence type="ECO:0000256" key="11">
    <source>
        <dbReference type="SAM" id="MobiDB-lite"/>
    </source>
</evidence>
<feature type="domain" description="Aminotransferase class V" evidence="12">
    <location>
        <begin position="2"/>
        <end position="109"/>
    </location>
</feature>
<dbReference type="STRING" id="585501.HMPREF6123_2355"/>
<dbReference type="InParanoid" id="C2L0T6"/>
<dbReference type="PANTHER" id="PTHR11601:SF34">
    <property type="entry name" value="CYSTEINE DESULFURASE"/>
    <property type="match status" value="1"/>
</dbReference>
<evidence type="ECO:0000256" key="10">
    <source>
        <dbReference type="RuleBase" id="RU004504"/>
    </source>
</evidence>
<evidence type="ECO:0000256" key="4">
    <source>
        <dbReference type="ARBA" id="ARBA00022679"/>
    </source>
</evidence>
<dbReference type="RefSeq" id="WP_007157501.1">
    <property type="nucleotide sequence ID" value="NZ_GG668534.1"/>
</dbReference>
<reference evidence="13 14" key="1">
    <citation type="submission" date="2009-04" db="EMBL/GenBank/DDBJ databases">
        <authorList>
            <person name="Qin X."/>
            <person name="Bachman B."/>
            <person name="Battles P."/>
            <person name="Bell A."/>
            <person name="Bess C."/>
            <person name="Bickham C."/>
            <person name="Chaboub L."/>
            <person name="Chen D."/>
            <person name="Coyle M."/>
            <person name="Deiros D.R."/>
            <person name="Dinh H."/>
            <person name="Forbes L."/>
            <person name="Fowler G."/>
            <person name="Francisco L."/>
            <person name="Fu Q."/>
            <person name="Gubbala S."/>
            <person name="Hale W."/>
            <person name="Han Y."/>
            <person name="Hemphill L."/>
            <person name="Highlander S.K."/>
            <person name="Hirani K."/>
            <person name="Hogues M."/>
            <person name="Jackson L."/>
            <person name="Jakkamsetti A."/>
            <person name="Javaid M."/>
            <person name="Jiang H."/>
            <person name="Korchina V."/>
            <person name="Kovar C."/>
            <person name="Lara F."/>
            <person name="Lee S."/>
            <person name="Mata R."/>
            <person name="Mathew T."/>
            <person name="Moen C."/>
            <person name="Morales K."/>
            <person name="Munidasa M."/>
            <person name="Nazareth L."/>
            <person name="Ngo R."/>
            <person name="Nguyen L."/>
            <person name="Okwuonu G."/>
            <person name="Ongeri F."/>
            <person name="Patil S."/>
            <person name="Petrosino J."/>
            <person name="Pham C."/>
            <person name="Pham P."/>
            <person name="Pu L.-L."/>
            <person name="Puazo M."/>
            <person name="Raj R."/>
            <person name="Reid J."/>
            <person name="Rouhana J."/>
            <person name="Saada N."/>
            <person name="Shang Y."/>
            <person name="Simmons D."/>
            <person name="Thornton R."/>
            <person name="Warren J."/>
            <person name="Weissenberger G."/>
            <person name="Zhang J."/>
            <person name="Zhang L."/>
            <person name="Zhou C."/>
            <person name="Zhu D."/>
            <person name="Muzny D."/>
            <person name="Worley K."/>
            <person name="Gibbs R."/>
        </authorList>
    </citation>
    <scope>NUCLEOTIDE SEQUENCE [LARGE SCALE GENOMIC DNA]</scope>
    <source>
        <strain evidence="13 14">F0268</strain>
    </source>
</reference>
<comment type="cofactor">
    <cofactor evidence="1 10">
        <name>pyridoxal 5'-phosphate</name>
        <dbReference type="ChEBI" id="CHEBI:597326"/>
    </cofactor>
</comment>
<keyword evidence="8" id="KW-0411">Iron-sulfur</keyword>
<gene>
    <name evidence="13" type="ORF">HMPREF6123_2355</name>
</gene>
<dbReference type="GO" id="GO:0051536">
    <property type="term" value="F:iron-sulfur cluster binding"/>
    <property type="evidence" value="ECO:0007669"/>
    <property type="project" value="UniProtKB-KW"/>
</dbReference>
<dbReference type="InterPro" id="IPR015422">
    <property type="entry name" value="PyrdxlP-dep_Trfase_small"/>
</dbReference>
<dbReference type="Gene3D" id="3.40.640.10">
    <property type="entry name" value="Type I PLP-dependent aspartate aminotransferase-like (Major domain)"/>
    <property type="match status" value="1"/>
</dbReference>
<evidence type="ECO:0000256" key="7">
    <source>
        <dbReference type="ARBA" id="ARBA00023004"/>
    </source>
</evidence>
<dbReference type="Pfam" id="PF00266">
    <property type="entry name" value="Aminotran_5"/>
    <property type="match status" value="2"/>
</dbReference>
<keyword evidence="14" id="KW-1185">Reference proteome</keyword>
<dbReference type="Proteomes" id="UP000004121">
    <property type="component" value="Unassembled WGS sequence"/>
</dbReference>
<dbReference type="EC" id="2.8.1.7" evidence="3"/>
<keyword evidence="5" id="KW-0479">Metal-binding</keyword>
<evidence type="ECO:0000256" key="8">
    <source>
        <dbReference type="ARBA" id="ARBA00023014"/>
    </source>
</evidence>
<dbReference type="EMBL" id="ACKX01000218">
    <property type="protein sequence ID" value="EEJ50374.1"/>
    <property type="molecule type" value="Genomic_DNA"/>
</dbReference>
<evidence type="ECO:0000256" key="5">
    <source>
        <dbReference type="ARBA" id="ARBA00022723"/>
    </source>
</evidence>
<dbReference type="SUPFAM" id="SSF53383">
    <property type="entry name" value="PLP-dependent transferases"/>
    <property type="match status" value="1"/>
</dbReference>
<dbReference type="PROSITE" id="PS00595">
    <property type="entry name" value="AA_TRANSFER_CLASS_5"/>
    <property type="match status" value="1"/>
</dbReference>
<dbReference type="PANTHER" id="PTHR11601">
    <property type="entry name" value="CYSTEINE DESULFURYLASE FAMILY MEMBER"/>
    <property type="match status" value="1"/>
</dbReference>
<protein>
    <recommendedName>
        <fullName evidence="3">cysteine desulfurase</fullName>
        <ecNumber evidence="3">2.8.1.7</ecNumber>
    </recommendedName>
</protein>
<dbReference type="InterPro" id="IPR015424">
    <property type="entry name" value="PyrdxlP-dep_Trfase"/>
</dbReference>
<dbReference type="eggNOG" id="COG1104">
    <property type="taxonomic scope" value="Bacteria"/>
</dbReference>
<comment type="caution">
    <text evidence="13">The sequence shown here is derived from an EMBL/GenBank/DDBJ whole genome shotgun (WGS) entry which is preliminary data.</text>
</comment>
<evidence type="ECO:0000256" key="2">
    <source>
        <dbReference type="ARBA" id="ARBA00006490"/>
    </source>
</evidence>
<dbReference type="GO" id="GO:0031071">
    <property type="term" value="F:cysteine desulfurase activity"/>
    <property type="evidence" value="ECO:0007669"/>
    <property type="project" value="UniProtKB-EC"/>
</dbReference>
<evidence type="ECO:0000256" key="6">
    <source>
        <dbReference type="ARBA" id="ARBA00022898"/>
    </source>
</evidence>
<evidence type="ECO:0000313" key="14">
    <source>
        <dbReference type="Proteomes" id="UP000004121"/>
    </source>
</evidence>
<comment type="catalytic activity">
    <reaction evidence="9">
        <text>(sulfur carrier)-H + L-cysteine = (sulfur carrier)-SH + L-alanine</text>
        <dbReference type="Rhea" id="RHEA:43892"/>
        <dbReference type="Rhea" id="RHEA-COMP:14737"/>
        <dbReference type="Rhea" id="RHEA-COMP:14739"/>
        <dbReference type="ChEBI" id="CHEBI:29917"/>
        <dbReference type="ChEBI" id="CHEBI:35235"/>
        <dbReference type="ChEBI" id="CHEBI:57972"/>
        <dbReference type="ChEBI" id="CHEBI:64428"/>
        <dbReference type="EC" id="2.8.1.7"/>
    </reaction>
</comment>
<keyword evidence="4 13" id="KW-0808">Transferase</keyword>
<evidence type="ECO:0000259" key="12">
    <source>
        <dbReference type="Pfam" id="PF00266"/>
    </source>
</evidence>
<dbReference type="OrthoDB" id="9808002at2"/>
<dbReference type="InterPro" id="IPR015421">
    <property type="entry name" value="PyrdxlP-dep_Trfase_major"/>
</dbReference>
<dbReference type="Gene3D" id="3.90.1150.10">
    <property type="entry name" value="Aspartate Aminotransferase, domain 1"/>
    <property type="match status" value="1"/>
</dbReference>
<sequence length="421" mass="45512">MIYLDHAATTAVSKSVREAMLPYFSEDYGNPSSLYLFAQKAKKAVEDSRRSLAGLLGINPREIYFTSGGTESDNWAILSAFYSAMGKKSGLSGSDAEQKSGLSGSDVEQKSGLSDSDAAGQKQRQPHIICSAIEHHAVLESCKFAESLGARVSRIPVDREGFLDLEALEQAITEDTVLISVMAANNEMGTIQNLRAIGEIAKKHGLLFHTDAVQAFGQIPLSFSEMGIDLLSASAHKLHGPKGIGLLVIRKGVRLPAFLHGGAQERGFRAGTENVPAIVGFAKAAEEAFAGMAEREKRKRELQKLFFRRLLEEVPGIQITGVNPLEASEENRLSGNVHICIEGIEAESLLLLLDQKGICASAGSACASGSVEPSHVLLAMGKSHVEAYSGLRLSFEEDLKEEELEFTVEAIREGVERLRRE</sequence>
<evidence type="ECO:0000256" key="1">
    <source>
        <dbReference type="ARBA" id="ARBA00001933"/>
    </source>
</evidence>
<organism evidence="13 14">
    <name type="scientific">Oribacterium sinus F0268</name>
    <dbReference type="NCBI Taxonomy" id="585501"/>
    <lineage>
        <taxon>Bacteria</taxon>
        <taxon>Bacillati</taxon>
        <taxon>Bacillota</taxon>
        <taxon>Clostridia</taxon>
        <taxon>Lachnospirales</taxon>
        <taxon>Lachnospiraceae</taxon>
        <taxon>Oribacterium</taxon>
    </lineage>
</organism>
<dbReference type="Gene3D" id="1.10.260.50">
    <property type="match status" value="1"/>
</dbReference>
<feature type="domain" description="Aminotransferase class V" evidence="12">
    <location>
        <begin position="122"/>
        <end position="405"/>
    </location>
</feature>
<dbReference type="AlphaFoldDB" id="C2L0T6"/>
<evidence type="ECO:0000313" key="13">
    <source>
        <dbReference type="EMBL" id="EEJ50374.1"/>
    </source>
</evidence>